<dbReference type="GeneID" id="39582437"/>
<sequence length="383" mass="42563">MARRTGPTLRNGADDLSPSLLVEHSNEIASQRKSKIRWFRRPNLVMCVVEEFHRSQYQAEVRGGIPSVKLRLERETGAAEGREGLVDPIPAPRIRFLYATPPIYPASEVGLADLPADAEAAPLHLSIPFAVGRPFACVLTSDDKLGHQWSSMCSELIPEKREAREAYMRVESRSKHHGRTMREMAGEIPGLLGESTLDDLEFKLPRPLALGSRLREAKNPGAGKPVSGWTCLINGDGKLKEEWWCWGEANHVGTSESVLVSTTVAGVVDWRTPTLVSFASSGVRSHVEIRSSQFNPGRHRFRGHGPRSTSSWPSPLFQSSPSRGANVLRSNPFSTCLPFPLYNRPSRRFSFPQHSTRRRPTKTPIEKKPNRGSPILTIEALSL</sequence>
<name>A0A3N2Q2J2_SODAK</name>
<gene>
    <name evidence="2" type="ORF">SODALDRAFT_357011</name>
</gene>
<proteinExistence type="predicted"/>
<reference evidence="2 3" key="1">
    <citation type="journal article" date="2018" name="Mol. Ecol.">
        <title>The obligate alkalophilic soda-lake fungus Sodiomyces alkalinus has shifted to a protein diet.</title>
        <authorList>
            <person name="Grum-Grzhimaylo A.A."/>
            <person name="Falkoski D.L."/>
            <person name="van den Heuvel J."/>
            <person name="Valero-Jimenez C.A."/>
            <person name="Min B."/>
            <person name="Choi I.G."/>
            <person name="Lipzen A."/>
            <person name="Daum C.G."/>
            <person name="Aanen D.K."/>
            <person name="Tsang A."/>
            <person name="Henrissat B."/>
            <person name="Bilanenko E.N."/>
            <person name="de Vries R.P."/>
            <person name="van Kan J.A.L."/>
            <person name="Grigoriev I.V."/>
            <person name="Debets A.J.M."/>
        </authorList>
    </citation>
    <scope>NUCLEOTIDE SEQUENCE [LARGE SCALE GENOMIC DNA]</scope>
    <source>
        <strain evidence="2 3">F11</strain>
    </source>
</reference>
<feature type="region of interest" description="Disordered" evidence="1">
    <location>
        <begin position="295"/>
        <end position="323"/>
    </location>
</feature>
<dbReference type="RefSeq" id="XP_028468795.1">
    <property type="nucleotide sequence ID" value="XM_028613959.1"/>
</dbReference>
<dbReference type="EMBL" id="ML119052">
    <property type="protein sequence ID" value="ROT40989.1"/>
    <property type="molecule type" value="Genomic_DNA"/>
</dbReference>
<dbReference type="Proteomes" id="UP000272025">
    <property type="component" value="Unassembled WGS sequence"/>
</dbReference>
<feature type="compositionally biased region" description="Polar residues" evidence="1">
    <location>
        <begin position="308"/>
        <end position="323"/>
    </location>
</feature>
<protein>
    <submittedName>
        <fullName evidence="2">Uncharacterized protein</fullName>
    </submittedName>
</protein>
<organism evidence="2 3">
    <name type="scientific">Sodiomyces alkalinus (strain CBS 110278 / VKM F-3762 / F11)</name>
    <name type="common">Alkaliphilic filamentous fungus</name>
    <dbReference type="NCBI Taxonomy" id="1314773"/>
    <lineage>
        <taxon>Eukaryota</taxon>
        <taxon>Fungi</taxon>
        <taxon>Dikarya</taxon>
        <taxon>Ascomycota</taxon>
        <taxon>Pezizomycotina</taxon>
        <taxon>Sordariomycetes</taxon>
        <taxon>Hypocreomycetidae</taxon>
        <taxon>Glomerellales</taxon>
        <taxon>Plectosphaerellaceae</taxon>
        <taxon>Sodiomyces</taxon>
    </lineage>
</organism>
<evidence type="ECO:0000313" key="2">
    <source>
        <dbReference type="EMBL" id="ROT40989.1"/>
    </source>
</evidence>
<keyword evidence="3" id="KW-1185">Reference proteome</keyword>
<accession>A0A3N2Q2J2</accession>
<dbReference type="AlphaFoldDB" id="A0A3N2Q2J2"/>
<evidence type="ECO:0000313" key="3">
    <source>
        <dbReference type="Proteomes" id="UP000272025"/>
    </source>
</evidence>
<feature type="region of interest" description="Disordered" evidence="1">
    <location>
        <begin position="348"/>
        <end position="373"/>
    </location>
</feature>
<evidence type="ECO:0000256" key="1">
    <source>
        <dbReference type="SAM" id="MobiDB-lite"/>
    </source>
</evidence>